<keyword evidence="2 3" id="KW-0808">Transferase</keyword>
<dbReference type="CDD" id="cd02440">
    <property type="entry name" value="AdoMet_MTases"/>
    <property type="match status" value="1"/>
</dbReference>
<dbReference type="InterPro" id="IPR004398">
    <property type="entry name" value="RNA_MeTrfase_RsmD"/>
</dbReference>
<dbReference type="STRING" id="1423776.FD04_GL001228"/>
<keyword evidence="1 3" id="KW-0489">Methyltransferase</keyword>
<dbReference type="NCBIfam" id="TIGR00095">
    <property type="entry name" value="16S rRNA (guanine(966)-N(2))-methyltransferase RsmD"/>
    <property type="match status" value="1"/>
</dbReference>
<dbReference type="InterPro" id="IPR029063">
    <property type="entry name" value="SAM-dependent_MTases_sf"/>
</dbReference>
<evidence type="ECO:0000313" key="4">
    <source>
        <dbReference type="Proteomes" id="UP000051160"/>
    </source>
</evidence>
<sequence length="185" mass="20417">MRIVAGEYGGRRLRAVPGMKTRPTTDKVKEAVFNVLGPYFDGGQSLDLFAGSGGLSIEGVSRGIDHAVLIDKQGAAIKTIKQNIEVTKEPAKFTVIKRDAELAVKQLQAQGQSFDLVYFDPPYREQKIVSEIEKLMALGLLNSDCRIMCETNQEAELPTQIGNCEQITTKSYGITKITIYRFIEG</sequence>
<dbReference type="GO" id="GO:0031167">
    <property type="term" value="P:rRNA methylation"/>
    <property type="evidence" value="ECO:0007669"/>
    <property type="project" value="InterPro"/>
</dbReference>
<comment type="caution">
    <text evidence="3">The sequence shown here is derived from an EMBL/GenBank/DDBJ whole genome shotgun (WGS) entry which is preliminary data.</text>
</comment>
<dbReference type="Proteomes" id="UP000051160">
    <property type="component" value="Unassembled WGS sequence"/>
</dbReference>
<dbReference type="PIRSF" id="PIRSF004553">
    <property type="entry name" value="CHP00095"/>
    <property type="match status" value="1"/>
</dbReference>
<evidence type="ECO:0000256" key="1">
    <source>
        <dbReference type="ARBA" id="ARBA00022603"/>
    </source>
</evidence>
<organism evidence="3 4">
    <name type="scientific">Secundilactobacillus odoratitofui DSM 19909 = JCM 15043</name>
    <dbReference type="NCBI Taxonomy" id="1423776"/>
    <lineage>
        <taxon>Bacteria</taxon>
        <taxon>Bacillati</taxon>
        <taxon>Bacillota</taxon>
        <taxon>Bacilli</taxon>
        <taxon>Lactobacillales</taxon>
        <taxon>Lactobacillaceae</taxon>
        <taxon>Secundilactobacillus</taxon>
    </lineage>
</organism>
<dbReference type="Pfam" id="PF03602">
    <property type="entry name" value="Cons_hypoth95"/>
    <property type="match status" value="1"/>
</dbReference>
<evidence type="ECO:0000313" key="3">
    <source>
        <dbReference type="EMBL" id="KRK98248.1"/>
    </source>
</evidence>
<accession>A0A0R1LS14</accession>
<dbReference type="PATRIC" id="fig|1423776.4.peg.1241"/>
<proteinExistence type="predicted"/>
<dbReference type="GO" id="GO:0003676">
    <property type="term" value="F:nucleic acid binding"/>
    <property type="evidence" value="ECO:0007669"/>
    <property type="project" value="InterPro"/>
</dbReference>
<protein>
    <submittedName>
        <fullName evidence="3">Methyltransferase</fullName>
    </submittedName>
</protein>
<dbReference type="PANTHER" id="PTHR43542:SF1">
    <property type="entry name" value="METHYLTRANSFERASE"/>
    <property type="match status" value="1"/>
</dbReference>
<keyword evidence="4" id="KW-1185">Reference proteome</keyword>
<name>A0A0R1LS14_9LACO</name>
<dbReference type="EMBL" id="AZEE01000028">
    <property type="protein sequence ID" value="KRK98248.1"/>
    <property type="molecule type" value="Genomic_DNA"/>
</dbReference>
<reference evidence="3 4" key="1">
    <citation type="journal article" date="2015" name="Genome Announc.">
        <title>Expanding the biotechnology potential of lactobacilli through comparative genomics of 213 strains and associated genera.</title>
        <authorList>
            <person name="Sun Z."/>
            <person name="Harris H.M."/>
            <person name="McCann A."/>
            <person name="Guo C."/>
            <person name="Argimon S."/>
            <person name="Zhang W."/>
            <person name="Yang X."/>
            <person name="Jeffery I.B."/>
            <person name="Cooney J.C."/>
            <person name="Kagawa T.F."/>
            <person name="Liu W."/>
            <person name="Song Y."/>
            <person name="Salvetti E."/>
            <person name="Wrobel A."/>
            <person name="Rasinkangas P."/>
            <person name="Parkhill J."/>
            <person name="Rea M.C."/>
            <person name="O'Sullivan O."/>
            <person name="Ritari J."/>
            <person name="Douillard F.P."/>
            <person name="Paul Ross R."/>
            <person name="Yang R."/>
            <person name="Briner A.E."/>
            <person name="Felis G.E."/>
            <person name="de Vos W.M."/>
            <person name="Barrangou R."/>
            <person name="Klaenhammer T.R."/>
            <person name="Caufield P.W."/>
            <person name="Cui Y."/>
            <person name="Zhang H."/>
            <person name="O'Toole P.W."/>
        </authorList>
    </citation>
    <scope>NUCLEOTIDE SEQUENCE [LARGE SCALE GENOMIC DNA]</scope>
    <source>
        <strain evidence="3 4">DSM 19909</strain>
    </source>
</reference>
<dbReference type="InterPro" id="IPR002052">
    <property type="entry name" value="DNA_methylase_N6_adenine_CS"/>
</dbReference>
<dbReference type="PANTHER" id="PTHR43542">
    <property type="entry name" value="METHYLTRANSFERASE"/>
    <property type="match status" value="1"/>
</dbReference>
<dbReference type="OrthoDB" id="9803017at2"/>
<evidence type="ECO:0000256" key="2">
    <source>
        <dbReference type="ARBA" id="ARBA00022679"/>
    </source>
</evidence>
<gene>
    <name evidence="3" type="ORF">FD04_GL001228</name>
</gene>
<dbReference type="AlphaFoldDB" id="A0A0R1LS14"/>
<dbReference type="GO" id="GO:0008168">
    <property type="term" value="F:methyltransferase activity"/>
    <property type="evidence" value="ECO:0007669"/>
    <property type="project" value="UniProtKB-KW"/>
</dbReference>
<dbReference type="Gene3D" id="3.40.50.150">
    <property type="entry name" value="Vaccinia Virus protein VP39"/>
    <property type="match status" value="1"/>
</dbReference>
<dbReference type="PROSITE" id="PS00092">
    <property type="entry name" value="N6_MTASE"/>
    <property type="match status" value="1"/>
</dbReference>
<dbReference type="SUPFAM" id="SSF53335">
    <property type="entry name" value="S-adenosyl-L-methionine-dependent methyltransferases"/>
    <property type="match status" value="1"/>
</dbReference>
<dbReference type="RefSeq" id="WP_056948094.1">
    <property type="nucleotide sequence ID" value="NZ_AZEE01000028.1"/>
</dbReference>